<comment type="caution">
    <text evidence="2">The sequence shown here is derived from an EMBL/GenBank/DDBJ whole genome shotgun (WGS) entry which is preliminary data.</text>
</comment>
<protein>
    <recommendedName>
        <fullName evidence="4">Lipoprotein</fullName>
    </recommendedName>
</protein>
<name>A0A9D1GP04_9BACT</name>
<organism evidence="2 3">
    <name type="scientific">Candidatus Cryptobacteroides merdipullorum</name>
    <dbReference type="NCBI Taxonomy" id="2840771"/>
    <lineage>
        <taxon>Bacteria</taxon>
        <taxon>Pseudomonadati</taxon>
        <taxon>Bacteroidota</taxon>
        <taxon>Bacteroidia</taxon>
        <taxon>Bacteroidales</taxon>
        <taxon>Candidatus Cryptobacteroides</taxon>
    </lineage>
</organism>
<evidence type="ECO:0008006" key="4">
    <source>
        <dbReference type="Google" id="ProtNLM"/>
    </source>
</evidence>
<gene>
    <name evidence="2" type="ORF">IAC35_07685</name>
</gene>
<sequence>MSHIGSIFLAAAAALTLVACSGSTDGAGDIPEETLSLLHTVPSDALAVSVRRSCSDAVALLDSASALRSLDYGRFGGARSVLSWCYDGDLSPVLAFDTGKSQAGSDEAERIMHDADSLGLHSRWYEPDSRTGRRSVLVLTPSEALLTAVGRHVSEGRSIMDAAGFGTATAAAGNSGNFTVLRNSGALRLLPRRLLDGIYPQRGAAGFLRTVSDWVTICPAGGDSHRIILTCGEEPSYFSNMFPPLPFGDSRLGDILPADTEFAVSLPVPQPEFREAYEKYVDASVRYTQYIRRIASLEKLTGKSPLDWELETGVREVALIAWNGAKVAAVRPAKAPEDAAPAENQWKGFIPALYGSAFSLPDDSVCATVSGWLVYGSREDVDGFLESQARIVETEWPRRGVHIVMYKSGTFVCWSKKGISLWNSVQ</sequence>
<evidence type="ECO:0000313" key="3">
    <source>
        <dbReference type="Proteomes" id="UP000886881"/>
    </source>
</evidence>
<keyword evidence="1" id="KW-0732">Signal</keyword>
<evidence type="ECO:0000256" key="1">
    <source>
        <dbReference type="SAM" id="SignalP"/>
    </source>
</evidence>
<dbReference type="EMBL" id="DVLC01000138">
    <property type="protein sequence ID" value="HIT47718.1"/>
    <property type="molecule type" value="Genomic_DNA"/>
</dbReference>
<reference evidence="2" key="1">
    <citation type="submission" date="2020-10" db="EMBL/GenBank/DDBJ databases">
        <authorList>
            <person name="Gilroy R."/>
        </authorList>
    </citation>
    <scope>NUCLEOTIDE SEQUENCE</scope>
    <source>
        <strain evidence="2">ChiHecec2B26-709</strain>
    </source>
</reference>
<dbReference type="Proteomes" id="UP000886881">
    <property type="component" value="Unassembled WGS sequence"/>
</dbReference>
<reference evidence="2" key="2">
    <citation type="journal article" date="2021" name="PeerJ">
        <title>Extensive microbial diversity within the chicken gut microbiome revealed by metagenomics and culture.</title>
        <authorList>
            <person name="Gilroy R."/>
            <person name="Ravi A."/>
            <person name="Getino M."/>
            <person name="Pursley I."/>
            <person name="Horton D.L."/>
            <person name="Alikhan N.F."/>
            <person name="Baker D."/>
            <person name="Gharbi K."/>
            <person name="Hall N."/>
            <person name="Watson M."/>
            <person name="Adriaenssens E.M."/>
            <person name="Foster-Nyarko E."/>
            <person name="Jarju S."/>
            <person name="Secka A."/>
            <person name="Antonio M."/>
            <person name="Oren A."/>
            <person name="Chaudhuri R.R."/>
            <person name="La Ragione R."/>
            <person name="Hildebrand F."/>
            <person name="Pallen M.J."/>
        </authorList>
    </citation>
    <scope>NUCLEOTIDE SEQUENCE</scope>
    <source>
        <strain evidence="2">ChiHecec2B26-709</strain>
    </source>
</reference>
<feature type="signal peptide" evidence="1">
    <location>
        <begin position="1"/>
        <end position="26"/>
    </location>
</feature>
<proteinExistence type="predicted"/>
<dbReference type="AlphaFoldDB" id="A0A9D1GP04"/>
<accession>A0A9D1GP04</accession>
<evidence type="ECO:0000313" key="2">
    <source>
        <dbReference type="EMBL" id="HIT47718.1"/>
    </source>
</evidence>
<feature type="chain" id="PRO_5039337322" description="Lipoprotein" evidence="1">
    <location>
        <begin position="27"/>
        <end position="426"/>
    </location>
</feature>